<evidence type="ECO:0000313" key="2">
    <source>
        <dbReference type="Proteomes" id="UP000499080"/>
    </source>
</evidence>
<accession>A0A4Y2LV51</accession>
<name>A0A4Y2LV51_ARAVE</name>
<proteinExistence type="predicted"/>
<evidence type="ECO:0000313" key="1">
    <source>
        <dbReference type="EMBL" id="GBN18359.1"/>
    </source>
</evidence>
<protein>
    <submittedName>
        <fullName evidence="1">Uncharacterized protein</fullName>
    </submittedName>
</protein>
<sequence length="93" mass="10604">MQLLEKFQLDVSDHPVYRDDLTTSDFHLFLELNYVGGQSFEKKEGLQINVKAHLTSLAATFFEDGIPGLPISQIPESSRRLCRKVIILVHNFS</sequence>
<dbReference type="AlphaFoldDB" id="A0A4Y2LV51"/>
<dbReference type="EMBL" id="BGPR01006368">
    <property type="protein sequence ID" value="GBN18359.1"/>
    <property type="molecule type" value="Genomic_DNA"/>
</dbReference>
<keyword evidence="2" id="KW-1185">Reference proteome</keyword>
<dbReference type="GO" id="GO:0003676">
    <property type="term" value="F:nucleic acid binding"/>
    <property type="evidence" value="ECO:0007669"/>
    <property type="project" value="InterPro"/>
</dbReference>
<dbReference type="InterPro" id="IPR036397">
    <property type="entry name" value="RNaseH_sf"/>
</dbReference>
<dbReference type="Proteomes" id="UP000499080">
    <property type="component" value="Unassembled WGS sequence"/>
</dbReference>
<organism evidence="1 2">
    <name type="scientific">Araneus ventricosus</name>
    <name type="common">Orbweaver spider</name>
    <name type="synonym">Epeira ventricosa</name>
    <dbReference type="NCBI Taxonomy" id="182803"/>
    <lineage>
        <taxon>Eukaryota</taxon>
        <taxon>Metazoa</taxon>
        <taxon>Ecdysozoa</taxon>
        <taxon>Arthropoda</taxon>
        <taxon>Chelicerata</taxon>
        <taxon>Arachnida</taxon>
        <taxon>Araneae</taxon>
        <taxon>Araneomorphae</taxon>
        <taxon>Entelegynae</taxon>
        <taxon>Araneoidea</taxon>
        <taxon>Araneidae</taxon>
        <taxon>Araneus</taxon>
    </lineage>
</organism>
<comment type="caution">
    <text evidence="1">The sequence shown here is derived from an EMBL/GenBank/DDBJ whole genome shotgun (WGS) entry which is preliminary data.</text>
</comment>
<dbReference type="OrthoDB" id="6569904at2759"/>
<dbReference type="Gene3D" id="3.30.420.10">
    <property type="entry name" value="Ribonuclease H-like superfamily/Ribonuclease H"/>
    <property type="match status" value="1"/>
</dbReference>
<reference evidence="1 2" key="1">
    <citation type="journal article" date="2019" name="Sci. Rep.">
        <title>Orb-weaving spider Araneus ventricosus genome elucidates the spidroin gene catalogue.</title>
        <authorList>
            <person name="Kono N."/>
            <person name="Nakamura H."/>
            <person name="Ohtoshi R."/>
            <person name="Moran D.A.P."/>
            <person name="Shinohara A."/>
            <person name="Yoshida Y."/>
            <person name="Fujiwara M."/>
            <person name="Mori M."/>
            <person name="Tomita M."/>
            <person name="Arakawa K."/>
        </authorList>
    </citation>
    <scope>NUCLEOTIDE SEQUENCE [LARGE SCALE GENOMIC DNA]</scope>
</reference>
<gene>
    <name evidence="1" type="ORF">AVEN_268159_1</name>
</gene>